<evidence type="ECO:0000313" key="1">
    <source>
        <dbReference type="EMBL" id="ETN86968.1"/>
    </source>
</evidence>
<dbReference type="Proteomes" id="UP000053676">
    <property type="component" value="Unassembled WGS sequence"/>
</dbReference>
<organism evidence="1 2">
    <name type="scientific">Necator americanus</name>
    <name type="common">Human hookworm</name>
    <dbReference type="NCBI Taxonomy" id="51031"/>
    <lineage>
        <taxon>Eukaryota</taxon>
        <taxon>Metazoa</taxon>
        <taxon>Ecdysozoa</taxon>
        <taxon>Nematoda</taxon>
        <taxon>Chromadorea</taxon>
        <taxon>Rhabditida</taxon>
        <taxon>Rhabditina</taxon>
        <taxon>Rhabditomorpha</taxon>
        <taxon>Strongyloidea</taxon>
        <taxon>Ancylostomatidae</taxon>
        <taxon>Bunostominae</taxon>
        <taxon>Necator</taxon>
    </lineage>
</organism>
<sequence>MVGRISCVSSRKFHTSNSTGSGMLLITACSY</sequence>
<proteinExistence type="predicted"/>
<name>W2TYN7_NECAM</name>
<evidence type="ECO:0000313" key="2">
    <source>
        <dbReference type="Proteomes" id="UP000053676"/>
    </source>
</evidence>
<protein>
    <submittedName>
        <fullName evidence="1">Uncharacterized protein</fullName>
    </submittedName>
</protein>
<dbReference type="KEGG" id="nai:NECAME_16019"/>
<gene>
    <name evidence="1" type="ORF">NECAME_16019</name>
</gene>
<dbReference type="EMBL" id="KI657466">
    <property type="protein sequence ID" value="ETN86968.1"/>
    <property type="molecule type" value="Genomic_DNA"/>
</dbReference>
<keyword evidence="2" id="KW-1185">Reference proteome</keyword>
<dbReference type="AlphaFoldDB" id="W2TYN7"/>
<dbReference type="PROSITE" id="PS51257">
    <property type="entry name" value="PROKAR_LIPOPROTEIN"/>
    <property type="match status" value="1"/>
</dbReference>
<reference evidence="2" key="1">
    <citation type="journal article" date="2014" name="Nat. Genet.">
        <title>Genome of the human hookworm Necator americanus.</title>
        <authorList>
            <person name="Tang Y.T."/>
            <person name="Gao X."/>
            <person name="Rosa B.A."/>
            <person name="Abubucker S."/>
            <person name="Hallsworth-Pepin K."/>
            <person name="Martin J."/>
            <person name="Tyagi R."/>
            <person name="Heizer E."/>
            <person name="Zhang X."/>
            <person name="Bhonagiri-Palsikar V."/>
            <person name="Minx P."/>
            <person name="Warren W.C."/>
            <person name="Wang Q."/>
            <person name="Zhan B."/>
            <person name="Hotez P.J."/>
            <person name="Sternberg P.W."/>
            <person name="Dougall A."/>
            <person name="Gaze S.T."/>
            <person name="Mulvenna J."/>
            <person name="Sotillo J."/>
            <person name="Ranganathan S."/>
            <person name="Rabelo E.M."/>
            <person name="Wilson R.K."/>
            <person name="Felgner P.L."/>
            <person name="Bethony J."/>
            <person name="Hawdon J.M."/>
            <person name="Gasser R.B."/>
            <person name="Loukas A."/>
            <person name="Mitreva M."/>
        </authorList>
    </citation>
    <scope>NUCLEOTIDE SEQUENCE [LARGE SCALE GENOMIC DNA]</scope>
</reference>
<accession>W2TYN7</accession>